<evidence type="ECO:0000313" key="2">
    <source>
        <dbReference type="Proteomes" id="UP000703269"/>
    </source>
</evidence>
<dbReference type="EMBL" id="BPQB01000010">
    <property type="protein sequence ID" value="GJE88858.1"/>
    <property type="molecule type" value="Genomic_DNA"/>
</dbReference>
<organism evidence="1 2">
    <name type="scientific">Phanerochaete sordida</name>
    <dbReference type="NCBI Taxonomy" id="48140"/>
    <lineage>
        <taxon>Eukaryota</taxon>
        <taxon>Fungi</taxon>
        <taxon>Dikarya</taxon>
        <taxon>Basidiomycota</taxon>
        <taxon>Agaricomycotina</taxon>
        <taxon>Agaricomycetes</taxon>
        <taxon>Polyporales</taxon>
        <taxon>Phanerochaetaceae</taxon>
        <taxon>Phanerochaete</taxon>
    </lineage>
</organism>
<dbReference type="AlphaFoldDB" id="A0A9P3LC70"/>
<accession>A0A9P3LC70</accession>
<dbReference type="Proteomes" id="UP000703269">
    <property type="component" value="Unassembled WGS sequence"/>
</dbReference>
<evidence type="ECO:0000313" key="1">
    <source>
        <dbReference type="EMBL" id="GJE88858.1"/>
    </source>
</evidence>
<proteinExistence type="predicted"/>
<sequence length="188" mass="20935">MAQQTTLQILPNASFLHPRHASMRPDEQAIWKFFYNGVQGVPLLDAFAGQLQGLAGLSDELLPANFGKANCLIAVQGYKAFRKMKNVQCVRGGLPQPIQRHRLVRCIAEVVHEFLGKAEPTSEHDGTFVLGSHGIGLENLYLIELQRHGKTLLPVLGYMVTRVDPEFMQPVFPMWFDSTFTIIDGGGF</sequence>
<reference evidence="1 2" key="1">
    <citation type="submission" date="2021-08" db="EMBL/GenBank/DDBJ databases">
        <title>Draft Genome Sequence of Phanerochaete sordida strain YK-624.</title>
        <authorList>
            <person name="Mori T."/>
            <person name="Dohra H."/>
            <person name="Suzuki T."/>
            <person name="Kawagishi H."/>
            <person name="Hirai H."/>
        </authorList>
    </citation>
    <scope>NUCLEOTIDE SEQUENCE [LARGE SCALE GENOMIC DNA]</scope>
    <source>
        <strain evidence="1 2">YK-624</strain>
    </source>
</reference>
<gene>
    <name evidence="1" type="ORF">PsYK624_049450</name>
</gene>
<comment type="caution">
    <text evidence="1">The sequence shown here is derived from an EMBL/GenBank/DDBJ whole genome shotgun (WGS) entry which is preliminary data.</text>
</comment>
<keyword evidence="2" id="KW-1185">Reference proteome</keyword>
<protein>
    <submittedName>
        <fullName evidence="1">Uncharacterized protein</fullName>
    </submittedName>
</protein>
<name>A0A9P3LC70_9APHY</name>